<gene>
    <name evidence="5" type="ORF">CNX65_02865</name>
</gene>
<dbReference type="CDD" id="cd00200">
    <property type="entry name" value="WD40"/>
    <property type="match status" value="2"/>
</dbReference>
<evidence type="ECO:0000256" key="3">
    <source>
        <dbReference type="PROSITE-ProRule" id="PRU00221"/>
    </source>
</evidence>
<dbReference type="PANTHER" id="PTHR19848:SF8">
    <property type="entry name" value="F-BOX AND WD REPEAT DOMAIN CONTAINING 7"/>
    <property type="match status" value="1"/>
</dbReference>
<dbReference type="InterPro" id="IPR019775">
    <property type="entry name" value="WD40_repeat_CS"/>
</dbReference>
<dbReference type="InterPro" id="IPR020472">
    <property type="entry name" value="WD40_PAC1"/>
</dbReference>
<dbReference type="PROSITE" id="PS50082">
    <property type="entry name" value="WD_REPEATS_2"/>
    <property type="match status" value="13"/>
</dbReference>
<protein>
    <recommendedName>
        <fullName evidence="4">Novel STAND NTPase 1 domain-containing protein</fullName>
    </recommendedName>
</protein>
<dbReference type="KEGG" id="apre:CNX65_02865"/>
<keyword evidence="2" id="KW-0677">Repeat</keyword>
<feature type="repeat" description="WD" evidence="3">
    <location>
        <begin position="1138"/>
        <end position="1179"/>
    </location>
</feature>
<feature type="repeat" description="WD" evidence="3">
    <location>
        <begin position="1229"/>
        <end position="1261"/>
    </location>
</feature>
<dbReference type="PROSITE" id="PS00678">
    <property type="entry name" value="WD_REPEATS_1"/>
    <property type="match status" value="9"/>
</dbReference>
<feature type="repeat" description="WD" evidence="3">
    <location>
        <begin position="735"/>
        <end position="776"/>
    </location>
</feature>
<keyword evidence="6" id="KW-1185">Reference proteome</keyword>
<dbReference type="InterPro" id="IPR011043">
    <property type="entry name" value="Gal_Oxase/kelch_b-propeller"/>
</dbReference>
<feature type="repeat" description="WD" evidence="3">
    <location>
        <begin position="1001"/>
        <end position="1034"/>
    </location>
</feature>
<organism evidence="5 6">
    <name type="scientific">Actinosynnema pretiosum</name>
    <dbReference type="NCBI Taxonomy" id="42197"/>
    <lineage>
        <taxon>Bacteria</taxon>
        <taxon>Bacillati</taxon>
        <taxon>Actinomycetota</taxon>
        <taxon>Actinomycetes</taxon>
        <taxon>Pseudonocardiales</taxon>
        <taxon>Pseudonocardiaceae</taxon>
        <taxon>Actinosynnema</taxon>
    </lineage>
</organism>
<dbReference type="Gene3D" id="2.130.10.10">
    <property type="entry name" value="YVTN repeat-like/Quinoprotein amine dehydrogenase"/>
    <property type="match status" value="5"/>
</dbReference>
<dbReference type="SUPFAM" id="SSF50978">
    <property type="entry name" value="WD40 repeat-like"/>
    <property type="match status" value="2"/>
</dbReference>
<dbReference type="InterPro" id="IPR027417">
    <property type="entry name" value="P-loop_NTPase"/>
</dbReference>
<dbReference type="InterPro" id="IPR015943">
    <property type="entry name" value="WD40/YVTN_repeat-like_dom_sf"/>
</dbReference>
<dbReference type="RefSeq" id="WP_096491381.1">
    <property type="nucleotide sequence ID" value="NZ_CP023445.1"/>
</dbReference>
<accession>A0A290Z033</accession>
<dbReference type="SMART" id="SM00320">
    <property type="entry name" value="WD40"/>
    <property type="match status" value="14"/>
</dbReference>
<dbReference type="InterPro" id="IPR036322">
    <property type="entry name" value="WD40_repeat_dom_sf"/>
</dbReference>
<dbReference type="PRINTS" id="PR00320">
    <property type="entry name" value="GPROTEINBRPT"/>
</dbReference>
<feature type="repeat" description="WD" evidence="3">
    <location>
        <begin position="826"/>
        <end position="866"/>
    </location>
</feature>
<feature type="repeat" description="WD" evidence="3">
    <location>
        <begin position="1275"/>
        <end position="1309"/>
    </location>
</feature>
<feature type="repeat" description="WD" evidence="3">
    <location>
        <begin position="786"/>
        <end position="822"/>
    </location>
</feature>
<dbReference type="InterPro" id="IPR049052">
    <property type="entry name" value="nSTAND1"/>
</dbReference>
<evidence type="ECO:0000256" key="2">
    <source>
        <dbReference type="ARBA" id="ARBA00022737"/>
    </source>
</evidence>
<dbReference type="InterPro" id="IPR001680">
    <property type="entry name" value="WD40_rpt"/>
</dbReference>
<feature type="repeat" description="WD" evidence="3">
    <location>
        <begin position="1108"/>
        <end position="1126"/>
    </location>
</feature>
<feature type="repeat" description="WD" evidence="3">
    <location>
        <begin position="917"/>
        <end position="958"/>
    </location>
</feature>
<reference evidence="5" key="1">
    <citation type="submission" date="2017-09" db="EMBL/GenBank/DDBJ databases">
        <title>Complete Genome Sequence of ansamitocin-producing Bacterium Actinosynnema pretiosum X47.</title>
        <authorList>
            <person name="Cao G."/>
            <person name="Zong G."/>
            <person name="Zhong C."/>
            <person name="Fu J."/>
        </authorList>
    </citation>
    <scope>NUCLEOTIDE SEQUENCE [LARGE SCALE GENOMIC DNA]</scope>
    <source>
        <strain evidence="5">X47</strain>
    </source>
</reference>
<dbReference type="Pfam" id="PF00400">
    <property type="entry name" value="WD40"/>
    <property type="match status" value="12"/>
</dbReference>
<dbReference type="EMBL" id="CP023445">
    <property type="protein sequence ID" value="ATE52364.1"/>
    <property type="molecule type" value="Genomic_DNA"/>
</dbReference>
<evidence type="ECO:0000256" key="1">
    <source>
        <dbReference type="ARBA" id="ARBA00022574"/>
    </source>
</evidence>
<feature type="domain" description="Novel STAND NTPase 1" evidence="4">
    <location>
        <begin position="132"/>
        <end position="560"/>
    </location>
</feature>
<dbReference type="Pfam" id="PF20703">
    <property type="entry name" value="nSTAND1"/>
    <property type="match status" value="1"/>
</dbReference>
<dbReference type="SUPFAM" id="SSF52540">
    <property type="entry name" value="P-loop containing nucleoside triphosphate hydrolases"/>
    <property type="match status" value="1"/>
</dbReference>
<proteinExistence type="predicted"/>
<evidence type="ECO:0000313" key="5">
    <source>
        <dbReference type="EMBL" id="ATE52364.1"/>
    </source>
</evidence>
<dbReference type="SUPFAM" id="SSF50965">
    <property type="entry name" value="Galactose oxidase, central domain"/>
    <property type="match status" value="1"/>
</dbReference>
<feature type="repeat" description="WD" evidence="3">
    <location>
        <begin position="963"/>
        <end position="996"/>
    </location>
</feature>
<dbReference type="PROSITE" id="PS50294">
    <property type="entry name" value="WD_REPEATS_REGION"/>
    <property type="match status" value="12"/>
</dbReference>
<feature type="repeat" description="WD" evidence="3">
    <location>
        <begin position="1183"/>
        <end position="1224"/>
    </location>
</feature>
<feature type="repeat" description="WD" evidence="3">
    <location>
        <begin position="689"/>
        <end position="730"/>
    </location>
</feature>
<name>A0A290Z033_9PSEU</name>
<evidence type="ECO:0000313" key="6">
    <source>
        <dbReference type="Proteomes" id="UP000218505"/>
    </source>
</evidence>
<sequence>MVGNGHGSGPRTAFAECFALLYAEAGDPPLKRVTASVARSRRVDEQGRPVRVTAQRVSDWRRGRNVPARFSALSVVLEVLIGEARKQRPTPPIPELHDLGAWRELWEQALASPVAAVESAPPEMPEESGVCPYRGLAAFQPEDSSWFFGRERSTAALVARLDNSTEYGGIVVLVGASGAGKSSLVRAGLIPSIREGALADPGSASWPSAVMTPGAKPLAELVERVPELASVLPPGGLPDDPPTERGAGPRSLGVIDFAERVRAAVAEHARARGGERLVLVVDQFEEAFTLCGDDAQVQLFVQALAAACTPERPGGHAPALVVLGVRADFYGRCLVIPELADALQERQMVLGPMTTAELREAVARPARAAGLQLEAGLVELMLRDLGVRAGRTPVRGARGAYDAGALPLLSHALLATWQRRQAGRLTTAGYRAAGGIQGAVAATAERAWADLPPAAQGAARPLLLRLVRIGADTHDTRRRSTRQELVGQAGDPAAAEEALEVLARARLVTLDAGSVEITHEALIQAWPRLRDWIDQDREGELLRQRLEEDAAAWAEQGRDPSLLYRGARLEAARHWAARHRADGAGPTGATGDFLAVSGQHHRRAVWALRGGVALVVVLALIAGVAAVVAVRQRDDAVFRQVVAEADKLLDRDPSLSAQLALVARGMRPSALDLGTRLISSGGAPLATPLTGHTGAVYLTTFSPDGRTLATASYDRTVRLWDVTDRDAPKPLGEPLTGHGDWVSSAVFSPDGRTLASAGKDGSVRLWDVTDRARPRRLGTAEAPGRDTVYLVAFSPDGRTLASAHADRAVRLWDVTDPSAPRRVAELAGHGQQVRTVAFSPGGLLASGSDDATVRLWDVSDPSAPRQVGAPLGGFDSTVHSVAFSPDGRTLAAGSEDRSIRLWDVTDPAAPEARGRPLALHLAPVWSVAFSPDGRVLASGAADSTARLWNVTDPARVQPLGKPLAGRSGTVFAVGFSPDGRALATGSLDPVVRLWSLPSTVLVGHAARTVGPRFTPDGRALLTGSEDGTVRAWDLAGPGGPDAPAPIGDRRDAGEPVRAVVLGEDGRTMVTAGPKAVRLWDVRPGAEPEPLGAPLPLRTRFSSPLALRGNLLVTADEDNTVLLWDLSDRAHPRPLGEPLTGHDGYVNLALLTSDGRFLVTGSADSHLRVWDVSDPARPRAVGRFPGHDGPVRAGALSPDGRVLATAGDDKLVRLWDFSDPTAPRPLGAPLAGHEEAVVSVVFTPDGRTLASGGEDARLRLWDTSAPALAGPIGEGVVGHDSALRDISVSPDGSVVATSSADGTVRLWHLDADWARRRICARTGGVLTEDAWREHVPQLDYAPPCR</sequence>
<evidence type="ECO:0000259" key="4">
    <source>
        <dbReference type="Pfam" id="PF20703"/>
    </source>
</evidence>
<feature type="repeat" description="WD" evidence="3">
    <location>
        <begin position="871"/>
        <end position="912"/>
    </location>
</feature>
<keyword evidence="1 3" id="KW-0853">WD repeat</keyword>
<dbReference type="Proteomes" id="UP000218505">
    <property type="component" value="Chromosome"/>
</dbReference>
<dbReference type="PANTHER" id="PTHR19848">
    <property type="entry name" value="WD40 REPEAT PROTEIN"/>
    <property type="match status" value="1"/>
</dbReference>